<sequence>MIDNLIKEGESLVSDVQENMGRKFFKSVRFETWASKAMLYLENYQKGSVVTEKAKERFKALDTRTNYSFYQFLLGSLKASKEFEEFQDAQAEEYSI</sequence>
<gene>
    <name evidence="1" type="ORF">ACFOU2_09740</name>
</gene>
<evidence type="ECO:0000313" key="2">
    <source>
        <dbReference type="Proteomes" id="UP001595752"/>
    </source>
</evidence>
<protein>
    <submittedName>
        <fullName evidence="1">Uncharacterized protein</fullName>
    </submittedName>
</protein>
<dbReference type="RefSeq" id="WP_377914569.1">
    <property type="nucleotide sequence ID" value="NZ_JBHRZT010000043.1"/>
</dbReference>
<comment type="caution">
    <text evidence="1">The sequence shown here is derived from an EMBL/GenBank/DDBJ whole genome shotgun (WGS) entry which is preliminary data.</text>
</comment>
<keyword evidence="2" id="KW-1185">Reference proteome</keyword>
<proteinExistence type="predicted"/>
<accession>A0ABV8B0J1</accession>
<dbReference type="EMBL" id="JBHRZT010000043">
    <property type="protein sequence ID" value="MFC3883766.1"/>
    <property type="molecule type" value="Genomic_DNA"/>
</dbReference>
<organism evidence="1 2">
    <name type="scientific">Bacillus songklensis</name>
    <dbReference type="NCBI Taxonomy" id="1069116"/>
    <lineage>
        <taxon>Bacteria</taxon>
        <taxon>Bacillati</taxon>
        <taxon>Bacillota</taxon>
        <taxon>Bacilli</taxon>
        <taxon>Bacillales</taxon>
        <taxon>Bacillaceae</taxon>
        <taxon>Bacillus</taxon>
    </lineage>
</organism>
<name>A0ABV8B0J1_9BACI</name>
<dbReference type="Proteomes" id="UP001595752">
    <property type="component" value="Unassembled WGS sequence"/>
</dbReference>
<evidence type="ECO:0000313" key="1">
    <source>
        <dbReference type="EMBL" id="MFC3883766.1"/>
    </source>
</evidence>
<reference evidence="2" key="1">
    <citation type="journal article" date="2019" name="Int. J. Syst. Evol. Microbiol.">
        <title>The Global Catalogue of Microorganisms (GCM) 10K type strain sequencing project: providing services to taxonomists for standard genome sequencing and annotation.</title>
        <authorList>
            <consortium name="The Broad Institute Genomics Platform"/>
            <consortium name="The Broad Institute Genome Sequencing Center for Infectious Disease"/>
            <person name="Wu L."/>
            <person name="Ma J."/>
        </authorList>
    </citation>
    <scope>NUCLEOTIDE SEQUENCE [LARGE SCALE GENOMIC DNA]</scope>
    <source>
        <strain evidence="2">CCUG 61889</strain>
    </source>
</reference>